<sequence length="48" mass="5570">MSVAYYKSILYFIIGGKMKLLDRELQWQKAVREKPVTAYLYLAITGQA</sequence>
<dbReference type="Proteomes" id="UP000006620">
    <property type="component" value="Chromosome"/>
</dbReference>
<reference evidence="1 2" key="2">
    <citation type="journal article" date="2013" name="Genome Announc.">
        <title>Genome Sequence of Growth-Improving Paenibacillus mucilaginosus Strain KNP414.</title>
        <authorList>
            <person name="Lu J.J."/>
            <person name="Wang J.F."/>
            <person name="Hu X.F."/>
        </authorList>
    </citation>
    <scope>NUCLEOTIDE SEQUENCE [LARGE SCALE GENOMIC DNA]</scope>
    <source>
        <strain evidence="1 2">KNP414</strain>
    </source>
</reference>
<evidence type="ECO:0000313" key="2">
    <source>
        <dbReference type="Proteomes" id="UP000006620"/>
    </source>
</evidence>
<proteinExistence type="predicted"/>
<protein>
    <submittedName>
        <fullName evidence="1">Uncharacterized protein</fullName>
    </submittedName>
</protein>
<organism evidence="1 2">
    <name type="scientific">Paenibacillus mucilaginosus (strain KNP414)</name>
    <dbReference type="NCBI Taxonomy" id="1036673"/>
    <lineage>
        <taxon>Bacteria</taxon>
        <taxon>Bacillati</taxon>
        <taxon>Bacillota</taxon>
        <taxon>Bacilli</taxon>
        <taxon>Bacillales</taxon>
        <taxon>Paenibacillaceae</taxon>
        <taxon>Paenibacillus</taxon>
    </lineage>
</organism>
<evidence type="ECO:0000313" key="1">
    <source>
        <dbReference type="EMBL" id="AEI40694.1"/>
    </source>
</evidence>
<dbReference type="EMBL" id="CP002869">
    <property type="protein sequence ID" value="AEI40694.1"/>
    <property type="molecule type" value="Genomic_DNA"/>
</dbReference>
<reference evidence="2" key="1">
    <citation type="submission" date="2011-06" db="EMBL/GenBank/DDBJ databases">
        <title>Complete genome sequence of Paenibacillus mucilaginosus KNP414.</title>
        <authorList>
            <person name="Wang J."/>
            <person name="Hu S."/>
            <person name="Hu X."/>
            <person name="Zhang B."/>
            <person name="Dong D."/>
            <person name="Zhang S."/>
            <person name="Zhao K."/>
            <person name="Wu D."/>
        </authorList>
    </citation>
    <scope>NUCLEOTIDE SEQUENCE [LARGE SCALE GENOMIC DNA]</scope>
    <source>
        <strain evidence="2">KNP414</strain>
    </source>
</reference>
<dbReference type="KEGG" id="pms:KNP414_02133"/>
<accession>F8F4W4</accession>
<name>F8F4W4_PAEMK</name>
<gene>
    <name evidence="1" type="ordered locus">KNP414_02133</name>
</gene>
<dbReference type="AlphaFoldDB" id="F8F4W4"/>
<dbReference type="HOGENOM" id="CLU_3155699_0_0_9"/>